<dbReference type="GO" id="GO:0016791">
    <property type="term" value="F:phosphatase activity"/>
    <property type="evidence" value="ECO:0007669"/>
    <property type="project" value="TreeGrafter"/>
</dbReference>
<dbReference type="PANTHER" id="PTHR48100:SF62">
    <property type="entry name" value="GLUCOSYL-3-PHOSPHOGLYCERATE PHOSPHATASE"/>
    <property type="match status" value="1"/>
</dbReference>
<dbReference type="OrthoDB" id="5241674at2"/>
<evidence type="ECO:0000313" key="1">
    <source>
        <dbReference type="EMBL" id="ORA67174.1"/>
    </source>
</evidence>
<gene>
    <name evidence="1" type="ORF">BST23_07415</name>
</gene>
<dbReference type="RefSeq" id="WP_083042716.1">
    <property type="nucleotide sequence ID" value="NZ_MVHP01000006.1"/>
</dbReference>
<evidence type="ECO:0000313" key="2">
    <source>
        <dbReference type="Proteomes" id="UP000192772"/>
    </source>
</evidence>
<dbReference type="SMART" id="SM00855">
    <property type="entry name" value="PGAM"/>
    <property type="match status" value="1"/>
</dbReference>
<reference evidence="1 2" key="1">
    <citation type="submission" date="2017-02" db="EMBL/GenBank/DDBJ databases">
        <title>The new phylogeny of genus Mycobacterium.</title>
        <authorList>
            <person name="Tortoli E."/>
            <person name="Trovato A."/>
            <person name="Cirillo D.M."/>
        </authorList>
    </citation>
    <scope>NUCLEOTIDE SEQUENCE [LARGE SCALE GENOMIC DNA]</scope>
    <source>
        <strain evidence="1 2">FI-09383</strain>
    </source>
</reference>
<sequence>MSALVEVALIRHGLPNRVEGVRRPDPGLTEDGFDQARAVADALALLPIRTIASSGLQRALQTAAPTAEKFGLTVDVDHDLAEFDMGEDYYIPIEDMIAEQDPRLDRWRAVVADPNMADAFAEFRQRVTVAVDRVAGATRAGIAAVFCHGGVIQACIEKALAGVRLPTAEPEYGSITRVTISADGAWNLRSLNEIHHLERYTAQRGERDELSR</sequence>
<dbReference type="SUPFAM" id="SSF53254">
    <property type="entry name" value="Phosphoglycerate mutase-like"/>
    <property type="match status" value="1"/>
</dbReference>
<protein>
    <recommendedName>
        <fullName evidence="3">Histidine phosphatase family protein</fullName>
    </recommendedName>
</protein>
<comment type="caution">
    <text evidence="1">The sequence shown here is derived from an EMBL/GenBank/DDBJ whole genome shotgun (WGS) entry which is preliminary data.</text>
</comment>
<organism evidence="1 2">
    <name type="scientific">Mycolicibacterium elephantis</name>
    <dbReference type="NCBI Taxonomy" id="81858"/>
    <lineage>
        <taxon>Bacteria</taxon>
        <taxon>Bacillati</taxon>
        <taxon>Actinomycetota</taxon>
        <taxon>Actinomycetes</taxon>
        <taxon>Mycobacteriales</taxon>
        <taxon>Mycobacteriaceae</taxon>
        <taxon>Mycolicibacterium</taxon>
    </lineage>
</organism>
<dbReference type="InterPro" id="IPR050275">
    <property type="entry name" value="PGM_Phosphatase"/>
</dbReference>
<dbReference type="GO" id="GO:0005737">
    <property type="term" value="C:cytoplasm"/>
    <property type="evidence" value="ECO:0007669"/>
    <property type="project" value="TreeGrafter"/>
</dbReference>
<dbReference type="PANTHER" id="PTHR48100">
    <property type="entry name" value="BROAD-SPECIFICITY PHOSPHATASE YOR283W-RELATED"/>
    <property type="match status" value="1"/>
</dbReference>
<proteinExistence type="predicted"/>
<evidence type="ECO:0008006" key="3">
    <source>
        <dbReference type="Google" id="ProtNLM"/>
    </source>
</evidence>
<dbReference type="CDD" id="cd07067">
    <property type="entry name" value="HP_PGM_like"/>
    <property type="match status" value="1"/>
</dbReference>
<dbReference type="AlphaFoldDB" id="A0A1X0D443"/>
<dbReference type="InterPro" id="IPR013078">
    <property type="entry name" value="His_Pase_superF_clade-1"/>
</dbReference>
<name>A0A1X0D443_9MYCO</name>
<dbReference type="EMBL" id="MVHP01000006">
    <property type="protein sequence ID" value="ORA67174.1"/>
    <property type="molecule type" value="Genomic_DNA"/>
</dbReference>
<dbReference type="Pfam" id="PF00300">
    <property type="entry name" value="His_Phos_1"/>
    <property type="match status" value="1"/>
</dbReference>
<dbReference type="Proteomes" id="UP000192772">
    <property type="component" value="Unassembled WGS sequence"/>
</dbReference>
<accession>A0A1X0D443</accession>
<dbReference type="STRING" id="81858.BST23_07415"/>
<dbReference type="Gene3D" id="3.40.50.1240">
    <property type="entry name" value="Phosphoglycerate mutase-like"/>
    <property type="match status" value="1"/>
</dbReference>
<dbReference type="InterPro" id="IPR029033">
    <property type="entry name" value="His_PPase_superfam"/>
</dbReference>